<feature type="signal peptide" evidence="7">
    <location>
        <begin position="1"/>
        <end position="23"/>
    </location>
</feature>
<feature type="region of interest" description="Disordered" evidence="6">
    <location>
        <begin position="275"/>
        <end position="299"/>
    </location>
</feature>
<dbReference type="AlphaFoldDB" id="A0AAD8Y174"/>
<evidence type="ECO:0000313" key="10">
    <source>
        <dbReference type="Proteomes" id="UP001224775"/>
    </source>
</evidence>
<dbReference type="EMBL" id="JATAAI010000027">
    <property type="protein sequence ID" value="KAK1736940.1"/>
    <property type="molecule type" value="Genomic_DNA"/>
</dbReference>
<evidence type="ECO:0000256" key="7">
    <source>
        <dbReference type="SAM" id="SignalP"/>
    </source>
</evidence>
<evidence type="ECO:0000259" key="8">
    <source>
        <dbReference type="PROSITE" id="PS50026"/>
    </source>
</evidence>
<evidence type="ECO:0000256" key="5">
    <source>
        <dbReference type="PROSITE-ProRule" id="PRU00076"/>
    </source>
</evidence>
<comment type="caution">
    <text evidence="9">The sequence shown here is derived from an EMBL/GenBank/DDBJ whole genome shotgun (WGS) entry which is preliminary data.</text>
</comment>
<dbReference type="PANTHER" id="PTHR24050:SF27">
    <property type="entry name" value="FIBRILLIN-1"/>
    <property type="match status" value="1"/>
</dbReference>
<gene>
    <name evidence="9" type="ORF">QTG54_012385</name>
</gene>
<keyword evidence="1 5" id="KW-0245">EGF-like domain</keyword>
<evidence type="ECO:0000313" key="9">
    <source>
        <dbReference type="EMBL" id="KAK1736940.1"/>
    </source>
</evidence>
<dbReference type="SUPFAM" id="SSF57196">
    <property type="entry name" value="EGF/Laminin"/>
    <property type="match status" value="2"/>
</dbReference>
<comment type="caution">
    <text evidence="5">Lacks conserved residue(s) required for the propagation of feature annotation.</text>
</comment>
<name>A0AAD8Y174_9STRA</name>
<keyword evidence="10" id="KW-1185">Reference proteome</keyword>
<dbReference type="InterPro" id="IPR000742">
    <property type="entry name" value="EGF"/>
</dbReference>
<evidence type="ECO:0000256" key="2">
    <source>
        <dbReference type="ARBA" id="ARBA00022729"/>
    </source>
</evidence>
<dbReference type="SMART" id="SM00181">
    <property type="entry name" value="EGF"/>
    <property type="match status" value="2"/>
</dbReference>
<organism evidence="9 10">
    <name type="scientific">Skeletonema marinoi</name>
    <dbReference type="NCBI Taxonomy" id="267567"/>
    <lineage>
        <taxon>Eukaryota</taxon>
        <taxon>Sar</taxon>
        <taxon>Stramenopiles</taxon>
        <taxon>Ochrophyta</taxon>
        <taxon>Bacillariophyta</taxon>
        <taxon>Coscinodiscophyceae</taxon>
        <taxon>Thalassiosirophycidae</taxon>
        <taxon>Thalassiosirales</taxon>
        <taxon>Skeletonemataceae</taxon>
        <taxon>Skeletonema</taxon>
        <taxon>Skeletonema marinoi-dohrnii complex</taxon>
    </lineage>
</organism>
<sequence length="399" mass="43326">MRSLSAALLFLLSCASLPSSANAATTSSAHHQPAAQTCERLPSSLTYSQATAPADVSAILRVVVEKINRDVTGVVDVEVAWTGAELHRRVGERIVRCTVTRLAESVVQISDNDDDGGGGDSEVQIDEHGEKLSHNVSKCQPPSICINTLGSYECVCPSASFQSSPSSVDFIPTPQFWEDITYNQHRTPWEVSYGRSSESSCPNSPSTFGCCDDDGHSREGAVCHSTFRCPVDPCEDVESSPCSSNASCQRANSPLAHPNYTCECPPGLMGNGKPCPKYNTQQQQPQQQPKVKYDGKTPTESTKRLLDAGLLCGCTKPTVDPCDGYHDCPSKEMCVADSYNRPSCQCKPGHVRDEVYGCVDEHPPGLTLRYSSNPDSKFDTDRGIEYLTQGDRYEEYGVM</sequence>
<accession>A0AAD8Y174</accession>
<evidence type="ECO:0000256" key="4">
    <source>
        <dbReference type="ARBA" id="ARBA00023157"/>
    </source>
</evidence>
<keyword evidence="3" id="KW-0677">Repeat</keyword>
<evidence type="ECO:0000256" key="1">
    <source>
        <dbReference type="ARBA" id="ARBA00022536"/>
    </source>
</evidence>
<dbReference type="Proteomes" id="UP001224775">
    <property type="component" value="Unassembled WGS sequence"/>
</dbReference>
<feature type="chain" id="PRO_5042011589" description="EGF-like domain-containing protein" evidence="7">
    <location>
        <begin position="24"/>
        <end position="399"/>
    </location>
</feature>
<dbReference type="Gene3D" id="2.10.25.10">
    <property type="entry name" value="Laminin"/>
    <property type="match status" value="2"/>
</dbReference>
<proteinExistence type="predicted"/>
<evidence type="ECO:0000256" key="3">
    <source>
        <dbReference type="ARBA" id="ARBA00022737"/>
    </source>
</evidence>
<dbReference type="PROSITE" id="PS50026">
    <property type="entry name" value="EGF_3"/>
    <property type="match status" value="1"/>
</dbReference>
<dbReference type="GO" id="GO:0005576">
    <property type="term" value="C:extracellular region"/>
    <property type="evidence" value="ECO:0007669"/>
    <property type="project" value="UniProtKB-SubCell"/>
</dbReference>
<keyword evidence="2 7" id="KW-0732">Signal</keyword>
<protein>
    <recommendedName>
        <fullName evidence="8">EGF-like domain-containing protein</fullName>
    </recommendedName>
</protein>
<dbReference type="CDD" id="cd00054">
    <property type="entry name" value="EGF_CA"/>
    <property type="match status" value="1"/>
</dbReference>
<reference evidence="9" key="1">
    <citation type="submission" date="2023-06" db="EMBL/GenBank/DDBJ databases">
        <title>Survivors Of The Sea: Transcriptome response of Skeletonema marinoi to long-term dormancy.</title>
        <authorList>
            <person name="Pinder M.I.M."/>
            <person name="Kourtchenko O."/>
            <person name="Robertson E.K."/>
            <person name="Larsson T."/>
            <person name="Maumus F."/>
            <person name="Osuna-Cruz C.M."/>
            <person name="Vancaester E."/>
            <person name="Stenow R."/>
            <person name="Vandepoele K."/>
            <person name="Ploug H."/>
            <person name="Bruchert V."/>
            <person name="Godhe A."/>
            <person name="Topel M."/>
        </authorList>
    </citation>
    <scope>NUCLEOTIDE SEQUENCE</scope>
    <source>
        <strain evidence="9">R05AC</strain>
    </source>
</reference>
<dbReference type="PANTHER" id="PTHR24050">
    <property type="entry name" value="PA14 DOMAIN-CONTAINING PROTEIN"/>
    <property type="match status" value="1"/>
</dbReference>
<feature type="domain" description="EGF-like" evidence="8">
    <location>
        <begin position="230"/>
        <end position="276"/>
    </location>
</feature>
<dbReference type="InterPro" id="IPR052235">
    <property type="entry name" value="Nephronectin_domain"/>
</dbReference>
<evidence type="ECO:0000256" key="6">
    <source>
        <dbReference type="SAM" id="MobiDB-lite"/>
    </source>
</evidence>
<keyword evidence="4" id="KW-1015">Disulfide bond</keyword>